<evidence type="ECO:0008006" key="4">
    <source>
        <dbReference type="Google" id="ProtNLM"/>
    </source>
</evidence>
<dbReference type="NCBIfam" id="TIGR02443">
    <property type="entry name" value="YheV family putative zinc ribbon protein"/>
    <property type="match status" value="1"/>
</dbReference>
<gene>
    <name evidence="2" type="ORF">EV690_0286</name>
</gene>
<accession>A0A4R1KIG2</accession>
<dbReference type="Pfam" id="PF09526">
    <property type="entry name" value="DUF2387"/>
    <property type="match status" value="1"/>
</dbReference>
<keyword evidence="3" id="KW-1185">Reference proteome</keyword>
<reference evidence="2 3" key="1">
    <citation type="submission" date="2019-03" db="EMBL/GenBank/DDBJ databases">
        <title>Genomic Encyclopedia of Type Strains, Phase IV (KMG-IV): sequencing the most valuable type-strain genomes for metagenomic binning, comparative biology and taxonomic classification.</title>
        <authorList>
            <person name="Goeker M."/>
        </authorList>
    </citation>
    <scope>NUCLEOTIDE SEQUENCE [LARGE SCALE GENOMIC DNA]</scope>
    <source>
        <strain evidence="2 3">DSM 18577</strain>
    </source>
</reference>
<evidence type="ECO:0000313" key="3">
    <source>
        <dbReference type="Proteomes" id="UP000295565"/>
    </source>
</evidence>
<evidence type="ECO:0000256" key="1">
    <source>
        <dbReference type="SAM" id="MobiDB-lite"/>
    </source>
</evidence>
<feature type="region of interest" description="Disordered" evidence="1">
    <location>
        <begin position="44"/>
        <end position="65"/>
    </location>
</feature>
<proteinExistence type="predicted"/>
<dbReference type="OrthoDB" id="5881059at2"/>
<organism evidence="2 3">
    <name type="scientific">Celerinatantimonas diazotrophica</name>
    <dbReference type="NCBI Taxonomy" id="412034"/>
    <lineage>
        <taxon>Bacteria</taxon>
        <taxon>Pseudomonadati</taxon>
        <taxon>Pseudomonadota</taxon>
        <taxon>Gammaproteobacteria</taxon>
        <taxon>Celerinatantimonadaceae</taxon>
        <taxon>Celerinatantimonas</taxon>
    </lineage>
</organism>
<sequence>MKRRFIAGANCPHCHQQDTLVIESDSEGHDKVKCVHCGYLFEDQEDASQSSPKQPPEASIARFKL</sequence>
<dbReference type="SUPFAM" id="SSF57783">
    <property type="entry name" value="Zinc beta-ribbon"/>
    <property type="match status" value="1"/>
</dbReference>
<name>A0A4R1KIG2_9GAMM</name>
<comment type="caution">
    <text evidence="2">The sequence shown here is derived from an EMBL/GenBank/DDBJ whole genome shotgun (WGS) entry which is preliminary data.</text>
</comment>
<dbReference type="EMBL" id="SMGD01000003">
    <property type="protein sequence ID" value="TCK63189.1"/>
    <property type="molecule type" value="Genomic_DNA"/>
</dbReference>
<dbReference type="Proteomes" id="UP000295565">
    <property type="component" value="Unassembled WGS sequence"/>
</dbReference>
<dbReference type="RefSeq" id="WP_131911158.1">
    <property type="nucleotide sequence ID" value="NZ_OU594967.1"/>
</dbReference>
<dbReference type="InterPro" id="IPR012658">
    <property type="entry name" value="YheV"/>
</dbReference>
<dbReference type="AlphaFoldDB" id="A0A4R1KIG2"/>
<protein>
    <recommendedName>
        <fullName evidence="4">DNA-binding protein</fullName>
    </recommendedName>
</protein>
<evidence type="ECO:0000313" key="2">
    <source>
        <dbReference type="EMBL" id="TCK63189.1"/>
    </source>
</evidence>